<feature type="repeat" description="RCC1" evidence="2">
    <location>
        <begin position="166"/>
        <end position="230"/>
    </location>
</feature>
<dbReference type="SUPFAM" id="SSF50985">
    <property type="entry name" value="RCC1/BLIP-II"/>
    <property type="match status" value="1"/>
</dbReference>
<dbReference type="VEuPathDB" id="FungiDB:Malapachy_1721"/>
<sequence length="1377" mass="150984">MLLSIPSLLDCWHVRDLPRFRRVLKGQPGERQATRGRSPASSLSSSANGLSAGPCAPAEVNRRDPLGRTVLHLLASSDDPAAFDFLTLLLTHPSVNYNLQDHESGWTALHRALYVGHVHVALLLLERTDIDTTIRDWEGLTAFDLYNTTVDGTCPRPEDDLALGGGVLFVWGSNRNYNLGLGHSNDSSTPERLKLPRPVATTAIAGRRFDRPLVRDVSLSRWHTVVATNERRQNVYVCGVGTNGRLGRMPPAQPQLEPLREWDEPVRAVVAAQDHTVLITMQGAVYTFGANRMAQLGYTLEEGLGTTASSSGTIRSQGVSSQGTTISALGTELDIQVSPRRVLGPLKREVVLGAAASRLHTVVFTSDAVYTWGTNNGQLGYDRHSAPVQVQPRRVTSITAPVRQVAATEFATACLLASWDVVVLHGDAYFKITFPMPRVPSEAGLFRARHVPAKPMIRRLTCTGTTFAALTELGDLYTFHMEHPSATGAKVTPPRPQLVWSVRRKFAAVRDVAIGLDGTIVLCTNDGHVYVRERKLDVRAKTRTPKFQLVPYLQRVVRVMANDLGSWAAVQAPTRPASIPVRGPSLADDLLALVPETSVAVPVDDMTASIATMTTAENDDSESDDEASTMLSRYLAHARTILLRASAWPTACLGPLREALPAAYTTTGCDAALCVDRGGCMIPVHRDLLALRIPSLTPFLWQTRPTTTAPVDIVLATAPKTTIVHLPGLSLVSALVLVHYLYTDDLLPVWTAQMHVVLQPLCRSVGVSMERVRPELLACATLLDLAAVRTSLEHGLLRAPPSTMRTQCLHVFERIRPGASLADVPGADALLHLADADVPCHTLFLRRSPMLQALCAWRQDCGEHGPIEIAMPHWSWRVMRLGLAFLYTDAGTSIFDGTDAEVTPDQFMDLVLDVLQLADELLLSKLQLLTLTFLTPRIKPTNVGALLTDAQRLNAPALREVCLTYIAHNLETLLERHCLDLLLPSMRRDVTQHIQTLQEAHTHRSIARDRLFALTLKHQDFVDTLDLPPPSLHTLCLQVAKWEKPARSLPTSHTASAPSHPASAAATDDTMLFAMDDDVSTAGPAAATATATAEPAWHTVGAKTTPRPQRPSSVSPSPVPPPMAMPGTASPSTSYSGPRMMASRSSLEPSPSMMHEARPRTDPPSRRTPTSTSPSSAVSVETQRAMAQMAVAPKLSQKERKRQQQQQQQQQPRTALQEATPVWHRTSRPSPSTSPATAFPALSSTHAAPRSGTTPTTPPVLSFAQIQAQQQWDAQRQQAQQQRPTNFAQILDEERRVQERVQQEREEAEAFERWFEEESRRVQEEARRQQASQRTSQHQRRANPPPRRSGAASSSHQGRRGRRRGKPDPTSARIDDM</sequence>
<dbReference type="InterPro" id="IPR002110">
    <property type="entry name" value="Ankyrin_rpt"/>
</dbReference>
<dbReference type="EMBL" id="LGAV01000005">
    <property type="protein sequence ID" value="KOS13824.1"/>
    <property type="molecule type" value="Genomic_DNA"/>
</dbReference>
<protein>
    <submittedName>
        <fullName evidence="4">Ankyrin repeat containing protein</fullName>
    </submittedName>
</protein>
<gene>
    <name evidence="4" type="ORF">Malapachy_1721</name>
</gene>
<dbReference type="PANTHER" id="PTHR22872:SF2">
    <property type="entry name" value="INHIBITOR OF BRUTON TYROSINE KINASE"/>
    <property type="match status" value="1"/>
</dbReference>
<feature type="repeat" description="RCC1" evidence="2">
    <location>
        <begin position="233"/>
        <end position="282"/>
    </location>
</feature>
<dbReference type="GeneID" id="28728095"/>
<keyword evidence="5" id="KW-1185">Reference proteome</keyword>
<dbReference type="STRING" id="77020.A0A0M8MT53"/>
<evidence type="ECO:0000256" key="3">
    <source>
        <dbReference type="SAM" id="MobiDB-lite"/>
    </source>
</evidence>
<feature type="compositionally biased region" description="Low complexity" evidence="3">
    <location>
        <begin position="1106"/>
        <end position="1116"/>
    </location>
</feature>
<feature type="compositionally biased region" description="Low complexity" evidence="3">
    <location>
        <begin position="1084"/>
        <end position="1096"/>
    </location>
</feature>
<dbReference type="PANTHER" id="PTHR22872">
    <property type="entry name" value="BTK-BINDING PROTEIN-RELATED"/>
    <property type="match status" value="1"/>
</dbReference>
<dbReference type="InterPro" id="IPR036770">
    <property type="entry name" value="Ankyrin_rpt-contain_sf"/>
</dbReference>
<feature type="repeat" description="RCC1" evidence="2">
    <location>
        <begin position="367"/>
        <end position="418"/>
    </location>
</feature>
<evidence type="ECO:0000256" key="1">
    <source>
        <dbReference type="ARBA" id="ARBA00022737"/>
    </source>
</evidence>
<name>A0A0M8MT53_9BASI</name>
<dbReference type="InterPro" id="IPR009091">
    <property type="entry name" value="RCC1/BLIP-II"/>
</dbReference>
<dbReference type="Gene3D" id="1.25.40.20">
    <property type="entry name" value="Ankyrin repeat-containing domain"/>
    <property type="match status" value="1"/>
</dbReference>
<feature type="compositionally biased region" description="Low complexity" evidence="3">
    <location>
        <begin position="1228"/>
        <end position="1245"/>
    </location>
</feature>
<dbReference type="PROSITE" id="PS50012">
    <property type="entry name" value="RCC1_3"/>
    <property type="match status" value="4"/>
</dbReference>
<dbReference type="InterPro" id="IPR000408">
    <property type="entry name" value="Reg_chr_condens"/>
</dbReference>
<keyword evidence="1" id="KW-0677">Repeat</keyword>
<feature type="compositionally biased region" description="Low complexity" evidence="3">
    <location>
        <begin position="1167"/>
        <end position="1176"/>
    </location>
</feature>
<dbReference type="RefSeq" id="XP_017991456.1">
    <property type="nucleotide sequence ID" value="XM_018136220.1"/>
</dbReference>
<feature type="compositionally biased region" description="Basic and acidic residues" evidence="3">
    <location>
        <begin position="1155"/>
        <end position="1165"/>
    </location>
</feature>
<dbReference type="SUPFAM" id="SSF48403">
    <property type="entry name" value="Ankyrin repeat"/>
    <property type="match status" value="1"/>
</dbReference>
<proteinExistence type="predicted"/>
<feature type="region of interest" description="Disordered" evidence="3">
    <location>
        <begin position="25"/>
        <end position="60"/>
    </location>
</feature>
<reference evidence="4 5" key="1">
    <citation type="submission" date="2015-07" db="EMBL/GenBank/DDBJ databases">
        <title>Draft Genome Sequence of Malassezia furfur CBS1878 and Malassezia pachydermatis CBS1879.</title>
        <authorList>
            <person name="Triana S."/>
            <person name="Ohm R."/>
            <person name="Gonzalez A."/>
            <person name="DeCock H."/>
            <person name="Restrepo S."/>
            <person name="Celis A."/>
        </authorList>
    </citation>
    <scope>NUCLEOTIDE SEQUENCE [LARGE SCALE GENOMIC DNA]</scope>
    <source>
        <strain evidence="4 5">CBS 1879</strain>
    </source>
</reference>
<accession>A0A0M8MT53</accession>
<comment type="caution">
    <text evidence="4">The sequence shown here is derived from an EMBL/GenBank/DDBJ whole genome shotgun (WGS) entry which is preliminary data.</text>
</comment>
<evidence type="ECO:0000256" key="2">
    <source>
        <dbReference type="PROSITE-ProRule" id="PRU00235"/>
    </source>
</evidence>
<dbReference type="Gene3D" id="3.30.710.10">
    <property type="entry name" value="Potassium Channel Kv1.1, Chain A"/>
    <property type="match status" value="1"/>
</dbReference>
<feature type="compositionally biased region" description="Basic and acidic residues" evidence="3">
    <location>
        <begin position="1292"/>
        <end position="1328"/>
    </location>
</feature>
<feature type="compositionally biased region" description="Low complexity" evidence="3">
    <location>
        <begin position="35"/>
        <end position="54"/>
    </location>
</feature>
<dbReference type="OrthoDB" id="1893551at2759"/>
<dbReference type="Gene3D" id="2.130.10.30">
    <property type="entry name" value="Regulator of chromosome condensation 1/beta-lactamase-inhibitor protein II"/>
    <property type="match status" value="2"/>
</dbReference>
<dbReference type="InterPro" id="IPR051625">
    <property type="entry name" value="Signaling_Regulatory_Domain"/>
</dbReference>
<dbReference type="SMART" id="SM00248">
    <property type="entry name" value="ANK"/>
    <property type="match status" value="2"/>
</dbReference>
<evidence type="ECO:0000313" key="5">
    <source>
        <dbReference type="Proteomes" id="UP000037751"/>
    </source>
</evidence>
<dbReference type="Pfam" id="PF12796">
    <property type="entry name" value="Ank_2"/>
    <property type="match status" value="1"/>
</dbReference>
<evidence type="ECO:0000313" key="4">
    <source>
        <dbReference type="EMBL" id="KOS13824.1"/>
    </source>
</evidence>
<organism evidence="4 5">
    <name type="scientific">Malassezia pachydermatis</name>
    <dbReference type="NCBI Taxonomy" id="77020"/>
    <lineage>
        <taxon>Eukaryota</taxon>
        <taxon>Fungi</taxon>
        <taxon>Dikarya</taxon>
        <taxon>Basidiomycota</taxon>
        <taxon>Ustilaginomycotina</taxon>
        <taxon>Malasseziomycetes</taxon>
        <taxon>Malasseziales</taxon>
        <taxon>Malasseziaceae</taxon>
        <taxon>Malassezia</taxon>
    </lineage>
</organism>
<feature type="region of interest" description="Disordered" evidence="3">
    <location>
        <begin position="1084"/>
        <end position="1377"/>
    </location>
</feature>
<feature type="repeat" description="RCC1" evidence="2">
    <location>
        <begin position="283"/>
        <end position="367"/>
    </location>
</feature>
<dbReference type="Pfam" id="PF00415">
    <property type="entry name" value="RCC1"/>
    <property type="match status" value="1"/>
</dbReference>
<feature type="compositionally biased region" description="Low complexity" evidence="3">
    <location>
        <begin position="1264"/>
        <end position="1282"/>
    </location>
</feature>
<dbReference type="Proteomes" id="UP000037751">
    <property type="component" value="Unassembled WGS sequence"/>
</dbReference>
<dbReference type="InterPro" id="IPR011333">
    <property type="entry name" value="SKP1/BTB/POZ_sf"/>
</dbReference>